<dbReference type="EMBL" id="WMCP01000026">
    <property type="protein sequence ID" value="MCF2303435.1"/>
    <property type="molecule type" value="Genomic_DNA"/>
</dbReference>
<sequence>MTNSTANHSTITNQLKATKVSPLESKDSNKNEILTFTVVKGSDVSPAELQRAGVKMNDFKYSISTDNFKKILHSFHIINHSDNPTEAKLEFIRIW</sequence>
<evidence type="ECO:0000313" key="2">
    <source>
        <dbReference type="Proteomes" id="UP000813876"/>
    </source>
</evidence>
<proteinExistence type="predicted"/>
<organism evidence="1 2">
    <name type="scientific">Photobacterium phosphoreum</name>
    <dbReference type="NCBI Taxonomy" id="659"/>
    <lineage>
        <taxon>Bacteria</taxon>
        <taxon>Pseudomonadati</taxon>
        <taxon>Pseudomonadota</taxon>
        <taxon>Gammaproteobacteria</taxon>
        <taxon>Vibrionales</taxon>
        <taxon>Vibrionaceae</taxon>
        <taxon>Photobacterium</taxon>
    </lineage>
</organism>
<dbReference type="RefSeq" id="WP_232581588.1">
    <property type="nucleotide sequence ID" value="NZ_WMCP01000026.1"/>
</dbReference>
<accession>A0AAW4ZSR6</accession>
<protein>
    <submittedName>
        <fullName evidence="1">Uncharacterized protein</fullName>
    </submittedName>
</protein>
<dbReference type="Proteomes" id="UP000813876">
    <property type="component" value="Unassembled WGS sequence"/>
</dbReference>
<name>A0AAW4ZSR6_PHOPO</name>
<comment type="caution">
    <text evidence="1">The sequence shown here is derived from an EMBL/GenBank/DDBJ whole genome shotgun (WGS) entry which is preliminary data.</text>
</comment>
<evidence type="ECO:0000313" key="1">
    <source>
        <dbReference type="EMBL" id="MCF2303435.1"/>
    </source>
</evidence>
<reference evidence="1" key="1">
    <citation type="submission" date="2019-11" db="EMBL/GenBank/DDBJ databases">
        <title>Comparative genomics of photobacteria reveal adaptation to distinct habitats.</title>
        <authorList>
            <person name="Fuertes-Perez S."/>
            <person name="Hilgarth M."/>
            <person name="Vogel R.F."/>
        </authorList>
    </citation>
    <scope>NUCLEOTIDE SEQUENCE</scope>
    <source>
        <strain evidence="1">TMW2.2145</strain>
    </source>
</reference>
<dbReference type="AlphaFoldDB" id="A0AAW4ZSR6"/>
<gene>
    <name evidence="1" type="ORF">GLP33_17020</name>
</gene>